<proteinExistence type="predicted"/>
<evidence type="ECO:0000313" key="1">
    <source>
        <dbReference type="Proteomes" id="UP000887566"/>
    </source>
</evidence>
<organism evidence="1 2">
    <name type="scientific">Plectus sambesii</name>
    <dbReference type="NCBI Taxonomy" id="2011161"/>
    <lineage>
        <taxon>Eukaryota</taxon>
        <taxon>Metazoa</taxon>
        <taxon>Ecdysozoa</taxon>
        <taxon>Nematoda</taxon>
        <taxon>Chromadorea</taxon>
        <taxon>Plectida</taxon>
        <taxon>Plectina</taxon>
        <taxon>Plectoidea</taxon>
        <taxon>Plectidae</taxon>
        <taxon>Plectus</taxon>
    </lineage>
</organism>
<dbReference type="Proteomes" id="UP000887566">
    <property type="component" value="Unplaced"/>
</dbReference>
<accession>A0A914VIB9</accession>
<sequence>MMLEVSGASKTINKIFNAVNQSKTPSESVDLNQQVEEAVGRIESVWADVYRSFSFQQHSDFEKDGYTFLRRDQLERLYGSN</sequence>
<keyword evidence="1" id="KW-1185">Reference proteome</keyword>
<dbReference type="AlphaFoldDB" id="A0A914VIB9"/>
<protein>
    <submittedName>
        <fullName evidence="2">Uncharacterized protein</fullName>
    </submittedName>
</protein>
<reference evidence="2" key="1">
    <citation type="submission" date="2022-11" db="UniProtKB">
        <authorList>
            <consortium name="WormBaseParasite"/>
        </authorList>
    </citation>
    <scope>IDENTIFICATION</scope>
</reference>
<evidence type="ECO:0000313" key="2">
    <source>
        <dbReference type="WBParaSite" id="PSAMB.scaffold20101size758.g38014.t1"/>
    </source>
</evidence>
<name>A0A914VIB9_9BILA</name>
<dbReference type="Pfam" id="PF04870">
    <property type="entry name" value="Moulting_cycle"/>
    <property type="match status" value="1"/>
</dbReference>
<dbReference type="InterPro" id="IPR006954">
    <property type="entry name" value="Mlt-10-like"/>
</dbReference>
<dbReference type="WBParaSite" id="PSAMB.scaffold20101size758.g38014.t1">
    <property type="protein sequence ID" value="PSAMB.scaffold20101size758.g38014.t1"/>
    <property type="gene ID" value="PSAMB.scaffold20101size758.g38014"/>
</dbReference>